<protein>
    <recommendedName>
        <fullName evidence="6">17 kDa surface antigen</fullName>
    </recommendedName>
</protein>
<feature type="compositionally biased region" description="Polar residues" evidence="1">
    <location>
        <begin position="93"/>
        <end position="106"/>
    </location>
</feature>
<evidence type="ECO:0000313" key="5">
    <source>
        <dbReference type="Proteomes" id="UP000323886"/>
    </source>
</evidence>
<evidence type="ECO:0008006" key="6">
    <source>
        <dbReference type="Google" id="ProtNLM"/>
    </source>
</evidence>
<dbReference type="Proteomes" id="UP000323886">
    <property type="component" value="Unassembled WGS sequence"/>
</dbReference>
<dbReference type="RefSeq" id="WP_150097883.1">
    <property type="nucleotide sequence ID" value="NZ_VWPL01000020.1"/>
</dbReference>
<proteinExistence type="predicted"/>
<keyword evidence="5" id="KW-1185">Reference proteome</keyword>
<gene>
    <name evidence="4" type="ORF">F1193_11545</name>
</gene>
<dbReference type="OrthoDB" id="7619418at2"/>
<feature type="chain" id="PRO_5024322069" description="17 kDa surface antigen" evidence="3">
    <location>
        <begin position="26"/>
        <end position="157"/>
    </location>
</feature>
<organism evidence="4 5">
    <name type="scientific">Blastochloris sulfoviridis</name>
    <dbReference type="NCBI Taxonomy" id="50712"/>
    <lineage>
        <taxon>Bacteria</taxon>
        <taxon>Pseudomonadati</taxon>
        <taxon>Pseudomonadota</taxon>
        <taxon>Alphaproteobacteria</taxon>
        <taxon>Hyphomicrobiales</taxon>
        <taxon>Blastochloridaceae</taxon>
        <taxon>Blastochloris</taxon>
    </lineage>
</organism>
<feature type="signal peptide" evidence="3">
    <location>
        <begin position="1"/>
        <end position="25"/>
    </location>
</feature>
<evidence type="ECO:0000256" key="1">
    <source>
        <dbReference type="SAM" id="MobiDB-lite"/>
    </source>
</evidence>
<dbReference type="EMBL" id="VWPL01000020">
    <property type="protein sequence ID" value="KAA5599565.1"/>
    <property type="molecule type" value="Genomic_DNA"/>
</dbReference>
<dbReference type="AlphaFoldDB" id="A0A5M6HUY1"/>
<sequence>MAMRQRVAAGTVAMVLAVSAGGASAQMGSKEQGGAIGGALIGGAVGSFIGGNAAARVGSAVAGAMIGSFIGSRIGAALDEEDRRQLARMTRASMESNSGKQYTSRKTGAKVRTRVAKTARNAEGQTCRTVEQEVVTKDGRVVKDRVTGCRGPNGWSV</sequence>
<keyword evidence="2" id="KW-1133">Transmembrane helix</keyword>
<feature type="region of interest" description="Disordered" evidence="1">
    <location>
        <begin position="90"/>
        <end position="112"/>
    </location>
</feature>
<evidence type="ECO:0000313" key="4">
    <source>
        <dbReference type="EMBL" id="KAA5599565.1"/>
    </source>
</evidence>
<accession>A0A5M6HUY1</accession>
<evidence type="ECO:0000256" key="3">
    <source>
        <dbReference type="SAM" id="SignalP"/>
    </source>
</evidence>
<reference evidence="4 5" key="1">
    <citation type="submission" date="2019-09" db="EMBL/GenBank/DDBJ databases">
        <title>Draft Whole-Genome sequence of Blastochloris sulfoviridis DSM 729.</title>
        <authorList>
            <person name="Meyer T.E."/>
            <person name="Kyndt J.A."/>
        </authorList>
    </citation>
    <scope>NUCLEOTIDE SEQUENCE [LARGE SCALE GENOMIC DNA]</scope>
    <source>
        <strain evidence="4 5">DSM 729</strain>
    </source>
</reference>
<name>A0A5M6HUY1_9HYPH</name>
<comment type="caution">
    <text evidence="4">The sequence shown here is derived from an EMBL/GenBank/DDBJ whole genome shotgun (WGS) entry which is preliminary data.</text>
</comment>
<feature type="transmembrane region" description="Helical" evidence="2">
    <location>
        <begin position="35"/>
        <end position="55"/>
    </location>
</feature>
<keyword evidence="3" id="KW-0732">Signal</keyword>
<evidence type="ECO:0000256" key="2">
    <source>
        <dbReference type="SAM" id="Phobius"/>
    </source>
</evidence>
<keyword evidence="2" id="KW-0472">Membrane</keyword>
<keyword evidence="2" id="KW-0812">Transmembrane</keyword>